<dbReference type="SUPFAM" id="SSF53474">
    <property type="entry name" value="alpha/beta-Hydrolases"/>
    <property type="match status" value="1"/>
</dbReference>
<dbReference type="GO" id="GO:0016787">
    <property type="term" value="F:hydrolase activity"/>
    <property type="evidence" value="ECO:0007669"/>
    <property type="project" value="UniProtKB-KW"/>
</dbReference>
<accession>A0ABU8QK18</accession>
<gene>
    <name evidence="2" type="ORF">WG622_16020</name>
</gene>
<dbReference type="Gene3D" id="3.40.50.1820">
    <property type="entry name" value="alpha/beta hydrolase"/>
    <property type="match status" value="1"/>
</dbReference>
<evidence type="ECO:0000313" key="3">
    <source>
        <dbReference type="Proteomes" id="UP001368270"/>
    </source>
</evidence>
<dbReference type="InterPro" id="IPR050266">
    <property type="entry name" value="AB_hydrolase_sf"/>
</dbReference>
<dbReference type="Pfam" id="PF00561">
    <property type="entry name" value="Abhydrolase_1"/>
    <property type="match status" value="1"/>
</dbReference>
<dbReference type="EMBL" id="JBBGAZ010000012">
    <property type="protein sequence ID" value="MEJ5219765.1"/>
    <property type="molecule type" value="Genomic_DNA"/>
</dbReference>
<protein>
    <submittedName>
        <fullName evidence="2">Alpha/beta hydrolase</fullName>
    </submittedName>
</protein>
<dbReference type="RefSeq" id="WP_274576820.1">
    <property type="nucleotide sequence ID" value="NZ_JBBGAZ010000012.1"/>
</dbReference>
<dbReference type="Proteomes" id="UP001368270">
    <property type="component" value="Unassembled WGS sequence"/>
</dbReference>
<comment type="caution">
    <text evidence="2">The sequence shown here is derived from an EMBL/GenBank/DDBJ whole genome shotgun (WGS) entry which is preliminary data.</text>
</comment>
<feature type="domain" description="AB hydrolase-1" evidence="1">
    <location>
        <begin position="33"/>
        <end position="160"/>
    </location>
</feature>
<dbReference type="PANTHER" id="PTHR43798">
    <property type="entry name" value="MONOACYLGLYCEROL LIPASE"/>
    <property type="match status" value="1"/>
</dbReference>
<dbReference type="InterPro" id="IPR000073">
    <property type="entry name" value="AB_hydrolase_1"/>
</dbReference>
<name>A0ABU8QK18_9RHOB</name>
<keyword evidence="3" id="KW-1185">Reference proteome</keyword>
<reference evidence="2 3" key="1">
    <citation type="submission" date="2024-03" db="EMBL/GenBank/DDBJ databases">
        <title>Cognatishimia coralii sp. nov., a marine bacterium isolated from coral surrounding seawater.</title>
        <authorList>
            <person name="Liu X."/>
            <person name="Liu S."/>
            <person name="Sun H."/>
            <person name="Zhang Y."/>
        </authorList>
    </citation>
    <scope>NUCLEOTIDE SEQUENCE [LARGE SCALE GENOMIC DNA]</scope>
    <source>
        <strain evidence="2 3">D5M38</strain>
    </source>
</reference>
<sequence length="287" mass="32665">MAHHAQAVGRYVTIHVDEVEYEVFYLRNGQGQPLVCQHAAGSHNHQWRSLLEDSEITRRYDVIAYDLAYHGKSDPPANRNWWESEYRLTADHFMKFVLRFCDALNLERPIFSGVSFGGNLALQLARYHADRFRAVLPIGAMHHSPGFHQEIWRSPRANPARAIPAAMWDSLSPHSPERDRRLVMHHASQGAAAFHGDTYFYSVDHDLRQELGNIDCRACPVVLMSGSYDYLAPPEAVEAYARKIPGSVFIELDGLGHLPMAENYPAFRRYLLEALKVVERKSRVSAA</sequence>
<organism evidence="2 3">
    <name type="scientific">Cognatishimia coralii</name>
    <dbReference type="NCBI Taxonomy" id="3083254"/>
    <lineage>
        <taxon>Bacteria</taxon>
        <taxon>Pseudomonadati</taxon>
        <taxon>Pseudomonadota</taxon>
        <taxon>Alphaproteobacteria</taxon>
        <taxon>Rhodobacterales</taxon>
        <taxon>Paracoccaceae</taxon>
        <taxon>Cognatishimia</taxon>
    </lineage>
</organism>
<proteinExistence type="predicted"/>
<evidence type="ECO:0000259" key="1">
    <source>
        <dbReference type="Pfam" id="PF00561"/>
    </source>
</evidence>
<evidence type="ECO:0000313" key="2">
    <source>
        <dbReference type="EMBL" id="MEJ5219765.1"/>
    </source>
</evidence>
<dbReference type="InterPro" id="IPR029058">
    <property type="entry name" value="AB_hydrolase_fold"/>
</dbReference>
<keyword evidence="2" id="KW-0378">Hydrolase</keyword>